<dbReference type="GO" id="GO:0005524">
    <property type="term" value="F:ATP binding"/>
    <property type="evidence" value="ECO:0007669"/>
    <property type="project" value="UniProtKB-KW"/>
</dbReference>
<keyword evidence="3" id="KW-0346">Stress response</keyword>
<dbReference type="EMBL" id="PDCK01000045">
    <property type="protein sequence ID" value="PRQ18012.1"/>
    <property type="molecule type" value="Genomic_DNA"/>
</dbReference>
<name>A0A2P6P7Y9_ROSCH</name>
<dbReference type="Gramene" id="PRQ18012">
    <property type="protein sequence ID" value="PRQ18012"/>
    <property type="gene ID" value="RchiOBHm_Chr7g0201201"/>
</dbReference>
<dbReference type="PROSITE" id="PS01036">
    <property type="entry name" value="HSP70_3"/>
    <property type="match status" value="1"/>
</dbReference>
<sequence length="73" mass="8004">MLKSTRVIHDVVLVGGSTRIPRVHQLLRNFFNGKELCKSTNPDEAVAYGAAVQAAILGSEGNIEKVKTYSSWM</sequence>
<dbReference type="PANTHER" id="PTHR19375">
    <property type="entry name" value="HEAT SHOCK PROTEIN 70KDA"/>
    <property type="match status" value="1"/>
</dbReference>
<comment type="caution">
    <text evidence="3">The sequence shown here is derived from an EMBL/GenBank/DDBJ whole genome shotgun (WGS) entry which is preliminary data.</text>
</comment>
<keyword evidence="2" id="KW-0067">ATP-binding</keyword>
<dbReference type="Pfam" id="PF00012">
    <property type="entry name" value="HSP70"/>
    <property type="match status" value="1"/>
</dbReference>
<accession>A0A2P6P7Y9</accession>
<dbReference type="AlphaFoldDB" id="A0A2P6P7Y9"/>
<evidence type="ECO:0000256" key="2">
    <source>
        <dbReference type="ARBA" id="ARBA00022840"/>
    </source>
</evidence>
<evidence type="ECO:0000256" key="1">
    <source>
        <dbReference type="ARBA" id="ARBA00022741"/>
    </source>
</evidence>
<dbReference type="Proteomes" id="UP000238479">
    <property type="component" value="Chromosome 7"/>
</dbReference>
<evidence type="ECO:0000313" key="3">
    <source>
        <dbReference type="EMBL" id="PRQ18012.1"/>
    </source>
</evidence>
<gene>
    <name evidence="3" type="ORF">RchiOBHm_Chr7g0201201</name>
</gene>
<keyword evidence="1" id="KW-0547">Nucleotide-binding</keyword>
<dbReference type="InterPro" id="IPR018181">
    <property type="entry name" value="Heat_shock_70_CS"/>
</dbReference>
<protein>
    <submittedName>
        <fullName evidence="3">Putative Heat shock protein 70 family</fullName>
    </submittedName>
</protein>
<evidence type="ECO:0000313" key="4">
    <source>
        <dbReference type="Proteomes" id="UP000238479"/>
    </source>
</evidence>
<organism evidence="3 4">
    <name type="scientific">Rosa chinensis</name>
    <name type="common">China rose</name>
    <dbReference type="NCBI Taxonomy" id="74649"/>
    <lineage>
        <taxon>Eukaryota</taxon>
        <taxon>Viridiplantae</taxon>
        <taxon>Streptophyta</taxon>
        <taxon>Embryophyta</taxon>
        <taxon>Tracheophyta</taxon>
        <taxon>Spermatophyta</taxon>
        <taxon>Magnoliopsida</taxon>
        <taxon>eudicotyledons</taxon>
        <taxon>Gunneridae</taxon>
        <taxon>Pentapetalae</taxon>
        <taxon>rosids</taxon>
        <taxon>fabids</taxon>
        <taxon>Rosales</taxon>
        <taxon>Rosaceae</taxon>
        <taxon>Rosoideae</taxon>
        <taxon>Rosoideae incertae sedis</taxon>
        <taxon>Rosa</taxon>
    </lineage>
</organism>
<dbReference type="Gene3D" id="3.30.420.40">
    <property type="match status" value="2"/>
</dbReference>
<dbReference type="STRING" id="74649.A0A2P6P7Y9"/>
<dbReference type="InterPro" id="IPR043129">
    <property type="entry name" value="ATPase_NBD"/>
</dbReference>
<dbReference type="SUPFAM" id="SSF53067">
    <property type="entry name" value="Actin-like ATPase domain"/>
    <property type="match status" value="1"/>
</dbReference>
<dbReference type="GO" id="GO:0140662">
    <property type="term" value="F:ATP-dependent protein folding chaperone"/>
    <property type="evidence" value="ECO:0007669"/>
    <property type="project" value="InterPro"/>
</dbReference>
<dbReference type="InterPro" id="IPR013126">
    <property type="entry name" value="Hsp_70_fam"/>
</dbReference>
<dbReference type="PRINTS" id="PR00301">
    <property type="entry name" value="HEATSHOCK70"/>
</dbReference>
<proteinExistence type="predicted"/>
<keyword evidence="4" id="KW-1185">Reference proteome</keyword>
<reference evidence="3 4" key="1">
    <citation type="journal article" date="2018" name="Nat. Genet.">
        <title>The Rosa genome provides new insights in the design of modern roses.</title>
        <authorList>
            <person name="Bendahmane M."/>
        </authorList>
    </citation>
    <scope>NUCLEOTIDE SEQUENCE [LARGE SCALE GENOMIC DNA]</scope>
    <source>
        <strain evidence="4">cv. Old Blush</strain>
    </source>
</reference>